<gene>
    <name evidence="1" type="ORF">PX52LOC_03596</name>
</gene>
<name>A0A5C1AF90_9BACT</name>
<proteinExistence type="predicted"/>
<evidence type="ECO:0000313" key="2">
    <source>
        <dbReference type="Proteomes" id="UP000324974"/>
    </source>
</evidence>
<dbReference type="KEGG" id="lrs:PX52LOC_03596"/>
<dbReference type="RefSeq" id="WP_149111340.1">
    <property type="nucleotide sequence ID" value="NZ_CP042425.1"/>
</dbReference>
<evidence type="ECO:0000313" key="1">
    <source>
        <dbReference type="EMBL" id="QEL16636.1"/>
    </source>
</evidence>
<dbReference type="AlphaFoldDB" id="A0A5C1AF90"/>
<sequence>MTINGVSQTSGQQRLVDIAPSGDKLQVGIRDRKPGSDWVNVVVPAESLLTVLTEKPTGPQAIPGDDATLVAEIRRNEVQLAIGTADAAVGLDDLMDAVGSVLPS</sequence>
<accession>A0A5C1AF90</accession>
<dbReference type="EMBL" id="CP042425">
    <property type="protein sequence ID" value="QEL16636.1"/>
    <property type="molecule type" value="Genomic_DNA"/>
</dbReference>
<keyword evidence="2" id="KW-1185">Reference proteome</keyword>
<dbReference type="Proteomes" id="UP000324974">
    <property type="component" value="Chromosome"/>
</dbReference>
<dbReference type="OrthoDB" id="285342at2"/>
<protein>
    <submittedName>
        <fullName evidence="1">Uncharacterized protein</fullName>
    </submittedName>
</protein>
<organism evidence="1 2">
    <name type="scientific">Limnoglobus roseus</name>
    <dbReference type="NCBI Taxonomy" id="2598579"/>
    <lineage>
        <taxon>Bacteria</taxon>
        <taxon>Pseudomonadati</taxon>
        <taxon>Planctomycetota</taxon>
        <taxon>Planctomycetia</taxon>
        <taxon>Gemmatales</taxon>
        <taxon>Gemmataceae</taxon>
        <taxon>Limnoglobus</taxon>
    </lineage>
</organism>
<reference evidence="2" key="1">
    <citation type="submission" date="2019-08" db="EMBL/GenBank/DDBJ databases">
        <title>Limnoglobus roseus gen. nov., sp. nov., a novel freshwater planctomycete with a giant genome from the family Gemmataceae.</title>
        <authorList>
            <person name="Kulichevskaya I.S."/>
            <person name="Naumoff D.G."/>
            <person name="Miroshnikov K."/>
            <person name="Ivanova A."/>
            <person name="Philippov D.A."/>
            <person name="Hakobyan A."/>
            <person name="Rijpstra I.C."/>
            <person name="Sinninghe Damste J.S."/>
            <person name="Liesack W."/>
            <person name="Dedysh S.N."/>
        </authorList>
    </citation>
    <scope>NUCLEOTIDE SEQUENCE [LARGE SCALE GENOMIC DNA]</scope>
    <source>
        <strain evidence="2">PX52</strain>
    </source>
</reference>